<dbReference type="InterPro" id="IPR027417">
    <property type="entry name" value="P-loop_NTPase"/>
</dbReference>
<dbReference type="GO" id="GO:0043590">
    <property type="term" value="C:bacterial nucleoid"/>
    <property type="evidence" value="ECO:0007669"/>
    <property type="project" value="TreeGrafter"/>
</dbReference>
<feature type="coiled-coil region" evidence="10">
    <location>
        <begin position="313"/>
        <end position="347"/>
    </location>
</feature>
<evidence type="ECO:0000313" key="12">
    <source>
        <dbReference type="EMBL" id="RDU67539.1"/>
    </source>
</evidence>
<dbReference type="RefSeq" id="WP_115542067.1">
    <property type="nucleotide sequence ID" value="NZ_NXLQ01000001.1"/>
</dbReference>
<dbReference type="InterPro" id="IPR038729">
    <property type="entry name" value="Rad50/SbcC_AAA"/>
</dbReference>
<organism evidence="12 13">
    <name type="scientific">Helicobacter didelphidarum</name>
    <dbReference type="NCBI Taxonomy" id="2040648"/>
    <lineage>
        <taxon>Bacteria</taxon>
        <taxon>Pseudomonadati</taxon>
        <taxon>Campylobacterota</taxon>
        <taxon>Epsilonproteobacteria</taxon>
        <taxon>Campylobacterales</taxon>
        <taxon>Helicobacteraceae</taxon>
        <taxon>Helicobacter</taxon>
    </lineage>
</organism>
<comment type="function">
    <text evidence="1 9">May be involved in recombinational repair of damaged DNA.</text>
</comment>
<feature type="domain" description="Rad50/SbcC-type AAA" evidence="11">
    <location>
        <begin position="12"/>
        <end position="229"/>
    </location>
</feature>
<evidence type="ECO:0000313" key="13">
    <source>
        <dbReference type="Proteomes" id="UP000256379"/>
    </source>
</evidence>
<dbReference type="InterPro" id="IPR004604">
    <property type="entry name" value="DNA_recomb/repair_RecN"/>
</dbReference>
<dbReference type="GO" id="GO:0006302">
    <property type="term" value="P:double-strand break repair"/>
    <property type="evidence" value="ECO:0007669"/>
    <property type="project" value="InterPro"/>
</dbReference>
<keyword evidence="10" id="KW-0175">Coiled coil</keyword>
<dbReference type="PANTHER" id="PTHR11059:SF0">
    <property type="entry name" value="DNA REPAIR PROTEIN RECN"/>
    <property type="match status" value="1"/>
</dbReference>
<reference evidence="12 13" key="1">
    <citation type="submission" date="2018-04" db="EMBL/GenBank/DDBJ databases">
        <title>Novel Campyloabacter and Helicobacter Species and Strains.</title>
        <authorList>
            <person name="Mannion A.J."/>
            <person name="Shen Z."/>
            <person name="Fox J.G."/>
        </authorList>
    </citation>
    <scope>NUCLEOTIDE SEQUENCE [LARGE SCALE GENOMIC DNA]</scope>
    <source>
        <strain evidence="12 13">MIT 17-337</strain>
    </source>
</reference>
<evidence type="ECO:0000256" key="1">
    <source>
        <dbReference type="ARBA" id="ARBA00003618"/>
    </source>
</evidence>
<keyword evidence="7 9" id="KW-0234">DNA repair</keyword>
<accession>A0A3D8IQJ1</accession>
<dbReference type="PANTHER" id="PTHR11059">
    <property type="entry name" value="DNA REPAIR PROTEIN RECN"/>
    <property type="match status" value="1"/>
</dbReference>
<dbReference type="AlphaFoldDB" id="A0A3D8IQJ1"/>
<dbReference type="GO" id="GO:0009432">
    <property type="term" value="P:SOS response"/>
    <property type="evidence" value="ECO:0007669"/>
    <property type="project" value="TreeGrafter"/>
</dbReference>
<evidence type="ECO:0000256" key="2">
    <source>
        <dbReference type="ARBA" id="ARBA00009441"/>
    </source>
</evidence>
<name>A0A3D8IQJ1_9HELI</name>
<evidence type="ECO:0000256" key="5">
    <source>
        <dbReference type="ARBA" id="ARBA00022763"/>
    </source>
</evidence>
<evidence type="ECO:0000256" key="6">
    <source>
        <dbReference type="ARBA" id="ARBA00022840"/>
    </source>
</evidence>
<dbReference type="EMBL" id="NXLQ01000001">
    <property type="protein sequence ID" value="RDU67539.1"/>
    <property type="molecule type" value="Genomic_DNA"/>
</dbReference>
<dbReference type="SUPFAM" id="SSF52540">
    <property type="entry name" value="P-loop containing nucleoside triphosphate hydrolases"/>
    <property type="match status" value="1"/>
</dbReference>
<evidence type="ECO:0000256" key="4">
    <source>
        <dbReference type="ARBA" id="ARBA00022741"/>
    </source>
</evidence>
<gene>
    <name evidence="12" type="ORF">CQA53_00530</name>
</gene>
<evidence type="ECO:0000256" key="7">
    <source>
        <dbReference type="ARBA" id="ARBA00023204"/>
    </source>
</evidence>
<sequence length="577" mass="66583">MIRRILINKSPAFSHLELYVQNGFNVISGVSGSGKSVFLNSILSAFGLKEPNADLIEISLEIDYNKLGINLEDWGISNALDEDNQAVVSILKKQNTRYFFNHQSIPKKKLSEISTHFIKYISIKDGNELQSNFLLKILDTFIGAKDVKFFLLLEEYKQIFLEYKNCGNELENLKRMQKNLENLKDFAQFEIDKITRIDPQIGEYERLLNEKKLLSKKEKVLQSCSLALQSIDSMDSVNRALQLLGLDNSNLQSCLLEVRGNLENAIDDFENLDMEPEELLNRIGELADIQRRYGSEEEALKHLAIQREKLKEYENIEFDKTQLEKKYIELERTIQELSKKITQKRIANIKNFEARLNNFAQQLKLQVLSIKRSSCLFDEFGVDNLEILLDEKSKNIVSSGEYNRMRLCVLCTMVEANEVKNINNTTQRSIIKKTKAIEKKKMNVRDQQNIFNNESLANLHFTNQYNALNTECGILILDEIDANLSGEESEGVAKLLHFLSRSYQIFAISHQPFMPLMSDYHYLVSRDDENKGYIQLLDNEGKIQEIARMISGSNLDSHAINYAKTLLEQKKQERSNL</sequence>
<comment type="similarity">
    <text evidence="2 9">Belongs to the RecN family.</text>
</comment>
<dbReference type="GO" id="GO:0016887">
    <property type="term" value="F:ATP hydrolysis activity"/>
    <property type="evidence" value="ECO:0007669"/>
    <property type="project" value="InterPro"/>
</dbReference>
<dbReference type="GO" id="GO:0006310">
    <property type="term" value="P:DNA recombination"/>
    <property type="evidence" value="ECO:0007669"/>
    <property type="project" value="InterPro"/>
</dbReference>
<proteinExistence type="inferred from homology"/>
<dbReference type="PIRSF" id="PIRSF003128">
    <property type="entry name" value="RecN"/>
    <property type="match status" value="1"/>
</dbReference>
<keyword evidence="4" id="KW-0547">Nucleotide-binding</keyword>
<evidence type="ECO:0000259" key="11">
    <source>
        <dbReference type="Pfam" id="PF13476"/>
    </source>
</evidence>
<keyword evidence="13" id="KW-1185">Reference proteome</keyword>
<evidence type="ECO:0000256" key="8">
    <source>
        <dbReference type="ARBA" id="ARBA00033408"/>
    </source>
</evidence>
<feature type="coiled-coil region" evidence="10">
    <location>
        <begin position="163"/>
        <end position="190"/>
    </location>
</feature>
<dbReference type="OrthoDB" id="9806954at2"/>
<evidence type="ECO:0000256" key="10">
    <source>
        <dbReference type="SAM" id="Coils"/>
    </source>
</evidence>
<dbReference type="Proteomes" id="UP000256379">
    <property type="component" value="Unassembled WGS sequence"/>
</dbReference>
<dbReference type="Gene3D" id="3.40.50.300">
    <property type="entry name" value="P-loop containing nucleotide triphosphate hydrolases"/>
    <property type="match status" value="2"/>
</dbReference>
<protein>
    <recommendedName>
        <fullName evidence="3 9">DNA repair protein RecN</fullName>
    </recommendedName>
    <alternativeName>
        <fullName evidence="8 9">Recombination protein N</fullName>
    </alternativeName>
</protein>
<evidence type="ECO:0000256" key="3">
    <source>
        <dbReference type="ARBA" id="ARBA00021315"/>
    </source>
</evidence>
<dbReference type="Pfam" id="PF13476">
    <property type="entry name" value="AAA_23"/>
    <property type="match status" value="1"/>
</dbReference>
<evidence type="ECO:0000256" key="9">
    <source>
        <dbReference type="PIRNR" id="PIRNR003128"/>
    </source>
</evidence>
<keyword evidence="5 9" id="KW-0227">DNA damage</keyword>
<keyword evidence="6" id="KW-0067">ATP-binding</keyword>
<dbReference type="GO" id="GO:0005524">
    <property type="term" value="F:ATP binding"/>
    <property type="evidence" value="ECO:0007669"/>
    <property type="project" value="UniProtKB-KW"/>
</dbReference>
<comment type="caution">
    <text evidence="12">The sequence shown here is derived from an EMBL/GenBank/DDBJ whole genome shotgun (WGS) entry which is preliminary data.</text>
</comment>